<protein>
    <submittedName>
        <fullName evidence="2">Uncharacterized protein</fullName>
    </submittedName>
</protein>
<reference evidence="3" key="1">
    <citation type="submission" date="2016-06" db="EMBL/GenBank/DDBJ databases">
        <authorList>
            <person name="Varghese N."/>
        </authorList>
    </citation>
    <scope>NUCLEOTIDE SEQUENCE [LARGE SCALE GENOMIC DNA]</scope>
    <source>
        <strain evidence="3">DSM 45555</strain>
    </source>
</reference>
<dbReference type="RefSeq" id="WP_244166959.1">
    <property type="nucleotide sequence ID" value="NZ_FMCV01000007.1"/>
</dbReference>
<organism evidence="2 3">
    <name type="scientific">Micromonospora marina</name>
    <dbReference type="NCBI Taxonomy" id="307120"/>
    <lineage>
        <taxon>Bacteria</taxon>
        <taxon>Bacillati</taxon>
        <taxon>Actinomycetota</taxon>
        <taxon>Actinomycetes</taxon>
        <taxon>Micromonosporales</taxon>
        <taxon>Micromonosporaceae</taxon>
        <taxon>Micromonospora</taxon>
    </lineage>
</organism>
<sequence length="76" mass="7425">MTAGVVGAYVAVAADLRAVAAVAALGAAVFAGFLAHRYDRLTSPGDARSQAVPIGFAAMPGAGSATPGRSAARPVR</sequence>
<dbReference type="AlphaFoldDB" id="A0A1C4XDQ4"/>
<name>A0A1C4XDQ4_9ACTN</name>
<evidence type="ECO:0000313" key="2">
    <source>
        <dbReference type="EMBL" id="SCF06643.1"/>
    </source>
</evidence>
<evidence type="ECO:0000256" key="1">
    <source>
        <dbReference type="SAM" id="Phobius"/>
    </source>
</evidence>
<evidence type="ECO:0000313" key="3">
    <source>
        <dbReference type="Proteomes" id="UP000198551"/>
    </source>
</evidence>
<proteinExistence type="predicted"/>
<keyword evidence="3" id="KW-1185">Reference proteome</keyword>
<gene>
    <name evidence="2" type="ORF">GA0070215_10777</name>
</gene>
<feature type="transmembrane region" description="Helical" evidence="1">
    <location>
        <begin position="6"/>
        <end position="34"/>
    </location>
</feature>
<keyword evidence="1" id="KW-0812">Transmembrane</keyword>
<dbReference type="Proteomes" id="UP000198551">
    <property type="component" value="Unassembled WGS sequence"/>
</dbReference>
<keyword evidence="1" id="KW-0472">Membrane</keyword>
<accession>A0A1C4XDQ4</accession>
<dbReference type="EMBL" id="FMCV01000007">
    <property type="protein sequence ID" value="SCF06643.1"/>
    <property type="molecule type" value="Genomic_DNA"/>
</dbReference>
<keyword evidence="1" id="KW-1133">Transmembrane helix</keyword>